<reference evidence="1 2" key="1">
    <citation type="journal article" date="2018" name="Evol. Lett.">
        <title>Horizontal gene cluster transfer increased hallucinogenic mushroom diversity.</title>
        <authorList>
            <person name="Reynolds H.T."/>
            <person name="Vijayakumar V."/>
            <person name="Gluck-Thaler E."/>
            <person name="Korotkin H.B."/>
            <person name="Matheny P.B."/>
            <person name="Slot J.C."/>
        </authorList>
    </citation>
    <scope>NUCLEOTIDE SEQUENCE [LARGE SCALE GENOMIC DNA]</scope>
    <source>
        <strain evidence="1 2">2629</strain>
    </source>
</reference>
<keyword evidence="2" id="KW-1185">Reference proteome</keyword>
<dbReference type="EMBL" id="NHTK01000080">
    <property type="protein sequence ID" value="PPR08196.1"/>
    <property type="molecule type" value="Genomic_DNA"/>
</dbReference>
<dbReference type="Proteomes" id="UP000284842">
    <property type="component" value="Unassembled WGS sequence"/>
</dbReference>
<evidence type="ECO:0000313" key="1">
    <source>
        <dbReference type="EMBL" id="PPR08196.1"/>
    </source>
</evidence>
<evidence type="ECO:0000313" key="2">
    <source>
        <dbReference type="Proteomes" id="UP000284842"/>
    </source>
</evidence>
<name>A0A409YYV2_9AGAR</name>
<proteinExistence type="predicted"/>
<protein>
    <submittedName>
        <fullName evidence="1">Uncharacterized protein</fullName>
    </submittedName>
</protein>
<dbReference type="AlphaFoldDB" id="A0A409YYV2"/>
<gene>
    <name evidence="1" type="ORF">CVT24_001472</name>
</gene>
<sequence>MFLLQCQSDVGTVKVVNFSRPRFVSHVLQNLDECSPASDTLIRWFEQFRAFLQDETSSLVLPGHNKLLWYDATRSIESYANIFQRIRKEYPSLFKQYPEDIVNESEIDSKDRLLHIEVPTPRVPIPPPYKPPIPRQEDMSKIPYEYCNKKPDDKQSYKATLASIDIVSSNVSRLTFSFEVLTGSNFTTSGFSIGFCFKTRDRHNPTPSIQVVATAPNTIHELKDFTNDECNTAIQVKFPEPQMVEWHFRRHFWQVLTKTKFPQTFNLSVSVQHEGDITASVDITVFRRPTLLASNISHKSTYSPTIMEILKGSEASSDTQPNDVDSRVVARLIPS</sequence>
<dbReference type="InParanoid" id="A0A409YYV2"/>
<comment type="caution">
    <text evidence="1">The sequence shown here is derived from an EMBL/GenBank/DDBJ whole genome shotgun (WGS) entry which is preliminary data.</text>
</comment>
<organism evidence="1 2">
    <name type="scientific">Panaeolus cyanescens</name>
    <dbReference type="NCBI Taxonomy" id="181874"/>
    <lineage>
        <taxon>Eukaryota</taxon>
        <taxon>Fungi</taxon>
        <taxon>Dikarya</taxon>
        <taxon>Basidiomycota</taxon>
        <taxon>Agaricomycotina</taxon>
        <taxon>Agaricomycetes</taxon>
        <taxon>Agaricomycetidae</taxon>
        <taxon>Agaricales</taxon>
        <taxon>Agaricineae</taxon>
        <taxon>Galeropsidaceae</taxon>
        <taxon>Panaeolus</taxon>
    </lineage>
</organism>
<accession>A0A409YYV2</accession>